<keyword evidence="4" id="KW-1185">Reference proteome</keyword>
<gene>
    <name evidence="3" type="ORF">B0T18DRAFT_387526</name>
</gene>
<proteinExistence type="predicted"/>
<keyword evidence="2" id="KW-0732">Signal</keyword>
<feature type="signal peptide" evidence="2">
    <location>
        <begin position="1"/>
        <end position="19"/>
    </location>
</feature>
<dbReference type="AlphaFoldDB" id="A0AA40K9V3"/>
<evidence type="ECO:0000256" key="1">
    <source>
        <dbReference type="SAM" id="MobiDB-lite"/>
    </source>
</evidence>
<reference evidence="3" key="1">
    <citation type="submission" date="2023-06" db="EMBL/GenBank/DDBJ databases">
        <title>Genome-scale phylogeny and comparative genomics of the fungal order Sordariales.</title>
        <authorList>
            <consortium name="Lawrence Berkeley National Laboratory"/>
            <person name="Hensen N."/>
            <person name="Bonometti L."/>
            <person name="Westerberg I."/>
            <person name="Brannstrom I.O."/>
            <person name="Guillou S."/>
            <person name="Cros-Aarteil S."/>
            <person name="Calhoun S."/>
            <person name="Haridas S."/>
            <person name="Kuo A."/>
            <person name="Mondo S."/>
            <person name="Pangilinan J."/>
            <person name="Riley R."/>
            <person name="LaButti K."/>
            <person name="Andreopoulos B."/>
            <person name="Lipzen A."/>
            <person name="Chen C."/>
            <person name="Yanf M."/>
            <person name="Daum C."/>
            <person name="Ng V."/>
            <person name="Clum A."/>
            <person name="Steindorff A."/>
            <person name="Ohm R."/>
            <person name="Martin F."/>
            <person name="Silar P."/>
            <person name="Natvig D."/>
            <person name="Lalanne C."/>
            <person name="Gautier V."/>
            <person name="Ament-velasquez S.L."/>
            <person name="Kruys A."/>
            <person name="Hutchinson M.I."/>
            <person name="Powell A.J."/>
            <person name="Barry K."/>
            <person name="Miller A.N."/>
            <person name="Grigoriev I.V."/>
            <person name="Debuchy R."/>
            <person name="Gladieux P."/>
            <person name="Thoren M.H."/>
            <person name="Johannesson H."/>
        </authorList>
    </citation>
    <scope>NUCLEOTIDE SEQUENCE</scope>
    <source>
        <strain evidence="3">SMH3187-1</strain>
    </source>
</reference>
<comment type="caution">
    <text evidence="3">The sequence shown here is derived from an EMBL/GenBank/DDBJ whole genome shotgun (WGS) entry which is preliminary data.</text>
</comment>
<evidence type="ECO:0000313" key="3">
    <source>
        <dbReference type="EMBL" id="KAK0751393.1"/>
    </source>
</evidence>
<feature type="chain" id="PRO_5041445871" evidence="2">
    <location>
        <begin position="20"/>
        <end position="394"/>
    </location>
</feature>
<feature type="region of interest" description="Disordered" evidence="1">
    <location>
        <begin position="76"/>
        <end position="101"/>
    </location>
</feature>
<dbReference type="InterPro" id="IPR008922">
    <property type="entry name" value="Di-copper_centre_dom_sf"/>
</dbReference>
<dbReference type="Proteomes" id="UP001172155">
    <property type="component" value="Unassembled WGS sequence"/>
</dbReference>
<evidence type="ECO:0000313" key="4">
    <source>
        <dbReference type="Proteomes" id="UP001172155"/>
    </source>
</evidence>
<protein>
    <submittedName>
        <fullName evidence="3">Uncharacterized protein</fullName>
    </submittedName>
</protein>
<dbReference type="EMBL" id="JAUKUD010000002">
    <property type="protein sequence ID" value="KAK0751393.1"/>
    <property type="molecule type" value="Genomic_DNA"/>
</dbReference>
<evidence type="ECO:0000256" key="2">
    <source>
        <dbReference type="SAM" id="SignalP"/>
    </source>
</evidence>
<accession>A0AA40K9V3</accession>
<sequence>MWSLRSILLLAASAHLIRAQQVTGITAGVNQQTGERPSRLDINELSSKGGPAWDLFVQALAAVENAPESDLIPPVTATPTLQVNGPGGPFNESKRAAGGAEDSDGVVRYDLIAERLGNNAPRIQREVYVALKQGPSFSNIASTSGRGISLKNLYNTVHQEIGGGPVSTALYPENATFTYSASGQALFGTAAGPVTPDSPLKPFVDGQGRFWTSKSAESTRAFGYTHPGLDDWAKSKDELKRQVTALVNSPYGPQTAQKRRRAARGAVHARQAGNATATEFAVQIQVDRADLASFLPCSIEVSVGDKVTGVHTLLSMPMAGVGGAKLPLTAGAKLPLTAGAGAGNGTAKGAPDADVVKGLVEKMTLVIRKGDSEGTVPVAKVPSLVVAIEGREVK</sequence>
<dbReference type="Gene3D" id="1.10.1280.10">
    <property type="entry name" value="Di-copper center containing domain from catechol oxidase"/>
    <property type="match status" value="1"/>
</dbReference>
<organism evidence="3 4">
    <name type="scientific">Schizothecium vesticola</name>
    <dbReference type="NCBI Taxonomy" id="314040"/>
    <lineage>
        <taxon>Eukaryota</taxon>
        <taxon>Fungi</taxon>
        <taxon>Dikarya</taxon>
        <taxon>Ascomycota</taxon>
        <taxon>Pezizomycotina</taxon>
        <taxon>Sordariomycetes</taxon>
        <taxon>Sordariomycetidae</taxon>
        <taxon>Sordariales</taxon>
        <taxon>Schizotheciaceae</taxon>
        <taxon>Schizothecium</taxon>
    </lineage>
</organism>
<name>A0AA40K9V3_9PEZI</name>